<protein>
    <submittedName>
        <fullName evidence="1">Uncharacterized protein</fullName>
    </submittedName>
</protein>
<comment type="caution">
    <text evidence="1">The sequence shown here is derived from an EMBL/GenBank/DDBJ whole genome shotgun (WGS) entry which is preliminary data.</text>
</comment>
<reference evidence="1 2" key="1">
    <citation type="submission" date="2023-10" db="EMBL/GenBank/DDBJ databases">
        <title>Genomes of two closely related lineages of the louse Polyplax serrata with different host specificities.</title>
        <authorList>
            <person name="Martinu J."/>
            <person name="Tarabai H."/>
            <person name="Stefka J."/>
            <person name="Hypsa V."/>
        </authorList>
    </citation>
    <scope>NUCLEOTIDE SEQUENCE [LARGE SCALE GENOMIC DNA]</scope>
    <source>
        <strain evidence="1">HR10_N</strain>
    </source>
</reference>
<proteinExistence type="predicted"/>
<dbReference type="Proteomes" id="UP001372834">
    <property type="component" value="Unassembled WGS sequence"/>
</dbReference>
<feature type="non-terminal residue" evidence="1">
    <location>
        <position position="1"/>
    </location>
</feature>
<dbReference type="EMBL" id="JAWJWE010000038">
    <property type="protein sequence ID" value="KAK6623141.1"/>
    <property type="molecule type" value="Genomic_DNA"/>
</dbReference>
<organism evidence="1 2">
    <name type="scientific">Polyplax serrata</name>
    <name type="common">Common mouse louse</name>
    <dbReference type="NCBI Taxonomy" id="468196"/>
    <lineage>
        <taxon>Eukaryota</taxon>
        <taxon>Metazoa</taxon>
        <taxon>Ecdysozoa</taxon>
        <taxon>Arthropoda</taxon>
        <taxon>Hexapoda</taxon>
        <taxon>Insecta</taxon>
        <taxon>Pterygota</taxon>
        <taxon>Neoptera</taxon>
        <taxon>Paraneoptera</taxon>
        <taxon>Psocodea</taxon>
        <taxon>Troctomorpha</taxon>
        <taxon>Phthiraptera</taxon>
        <taxon>Anoplura</taxon>
        <taxon>Polyplacidae</taxon>
        <taxon>Polyplax</taxon>
    </lineage>
</organism>
<dbReference type="AlphaFoldDB" id="A0AAN8NPG7"/>
<sequence>GEGAHVALHVASGRGTIGGASSPLTESTRVVGSPATHLGATPNSFRALKFRASAKAISLRSLSVA</sequence>
<evidence type="ECO:0000313" key="2">
    <source>
        <dbReference type="Proteomes" id="UP001372834"/>
    </source>
</evidence>
<name>A0AAN8NPG7_POLSC</name>
<gene>
    <name evidence="1" type="ORF">RUM43_008993</name>
</gene>
<accession>A0AAN8NPG7</accession>
<evidence type="ECO:0000313" key="1">
    <source>
        <dbReference type="EMBL" id="KAK6623141.1"/>
    </source>
</evidence>